<gene>
    <name evidence="11" type="ordered locus">Mpal_1626</name>
</gene>
<dbReference type="GO" id="GO:0051539">
    <property type="term" value="F:4 iron, 4 sulfur cluster binding"/>
    <property type="evidence" value="ECO:0007669"/>
    <property type="project" value="UniProtKB-KW"/>
</dbReference>
<dbReference type="Gene3D" id="3.40.50.280">
    <property type="entry name" value="Cobalamin-binding domain"/>
    <property type="match status" value="1"/>
</dbReference>
<keyword evidence="8" id="KW-0472">Membrane</keyword>
<dbReference type="AlphaFoldDB" id="B8GJ97"/>
<dbReference type="CDD" id="cd01335">
    <property type="entry name" value="Radical_SAM"/>
    <property type="match status" value="1"/>
</dbReference>
<name>B8GJ97_METPE</name>
<dbReference type="EMBL" id="CP001338">
    <property type="protein sequence ID" value="ACL16938.1"/>
    <property type="molecule type" value="Genomic_DNA"/>
</dbReference>
<dbReference type="STRING" id="521011.Mpal_1626"/>
<keyword evidence="8" id="KW-1133">Transmembrane helix</keyword>
<evidence type="ECO:0000313" key="12">
    <source>
        <dbReference type="Proteomes" id="UP000002457"/>
    </source>
</evidence>
<dbReference type="SFLD" id="SFLDG01082">
    <property type="entry name" value="B12-binding_domain_containing"/>
    <property type="match status" value="1"/>
</dbReference>
<dbReference type="SUPFAM" id="SSF102114">
    <property type="entry name" value="Radical SAM enzymes"/>
    <property type="match status" value="1"/>
</dbReference>
<dbReference type="PROSITE" id="PS51332">
    <property type="entry name" value="B12_BINDING"/>
    <property type="match status" value="1"/>
</dbReference>
<dbReference type="eggNOG" id="arCOG01356">
    <property type="taxonomic scope" value="Archaea"/>
</dbReference>
<dbReference type="InterPro" id="IPR007197">
    <property type="entry name" value="rSAM"/>
</dbReference>
<evidence type="ECO:0000259" key="10">
    <source>
        <dbReference type="PROSITE" id="PS51918"/>
    </source>
</evidence>
<dbReference type="PROSITE" id="PS51918">
    <property type="entry name" value="RADICAL_SAM"/>
    <property type="match status" value="1"/>
</dbReference>
<dbReference type="InterPro" id="IPR006158">
    <property type="entry name" value="Cobalamin-bd"/>
</dbReference>
<dbReference type="GeneID" id="7272168"/>
<dbReference type="OrthoDB" id="358785at2157"/>
<evidence type="ECO:0000256" key="5">
    <source>
        <dbReference type="ARBA" id="ARBA00022723"/>
    </source>
</evidence>
<protein>
    <submittedName>
        <fullName evidence="11">Radical SAM domain protein</fullName>
    </submittedName>
</protein>
<evidence type="ECO:0000259" key="9">
    <source>
        <dbReference type="PROSITE" id="PS51332"/>
    </source>
</evidence>
<dbReference type="PANTHER" id="PTHR43409:SF7">
    <property type="entry name" value="BLL1977 PROTEIN"/>
    <property type="match status" value="1"/>
</dbReference>
<keyword evidence="4" id="KW-0949">S-adenosyl-L-methionine</keyword>
<dbReference type="HOGENOM" id="CLU_021572_4_3_2"/>
<dbReference type="GO" id="GO:0005829">
    <property type="term" value="C:cytosol"/>
    <property type="evidence" value="ECO:0007669"/>
    <property type="project" value="TreeGrafter"/>
</dbReference>
<dbReference type="Pfam" id="PF02310">
    <property type="entry name" value="B12-binding"/>
    <property type="match status" value="1"/>
</dbReference>
<dbReference type="InterPro" id="IPR058240">
    <property type="entry name" value="rSAM_sf"/>
</dbReference>
<keyword evidence="6" id="KW-0408">Iron</keyword>
<dbReference type="Gene3D" id="3.80.30.20">
    <property type="entry name" value="tm_1862 like domain"/>
    <property type="match status" value="1"/>
</dbReference>
<keyword evidence="3" id="KW-0808">Transferase</keyword>
<dbReference type="InterPro" id="IPR023404">
    <property type="entry name" value="rSAM_horseshoe"/>
</dbReference>
<proteinExistence type="predicted"/>
<dbReference type="SFLD" id="SFLDG01123">
    <property type="entry name" value="methyltransferase_(Class_B)"/>
    <property type="match status" value="1"/>
</dbReference>
<evidence type="ECO:0000256" key="6">
    <source>
        <dbReference type="ARBA" id="ARBA00023004"/>
    </source>
</evidence>
<dbReference type="InterPro" id="IPR034466">
    <property type="entry name" value="Methyltransferase_Class_B"/>
</dbReference>
<dbReference type="RefSeq" id="WP_012618257.1">
    <property type="nucleotide sequence ID" value="NC_011832.1"/>
</dbReference>
<reference evidence="11 12" key="1">
    <citation type="journal article" date="2015" name="Genome Announc.">
        <title>Complete Genome Sequence of Methanosphaerula palustris E1-9CT, a Hydrogenotrophic Methanogen Isolated from a Minerotrophic Fen Peatland.</title>
        <authorList>
            <person name="Cadillo-Quiroz H."/>
            <person name="Browne P."/>
            <person name="Kyrpides N."/>
            <person name="Woyke T."/>
            <person name="Goodwin L."/>
            <person name="Detter C."/>
            <person name="Yavitt J.B."/>
            <person name="Zinder S.H."/>
        </authorList>
    </citation>
    <scope>NUCLEOTIDE SEQUENCE [LARGE SCALE GENOMIC DNA]</scope>
    <source>
        <strain evidence="12">ATCC BAA-1556 / DSM 19958 / E1-9c</strain>
    </source>
</reference>
<dbReference type="PANTHER" id="PTHR43409">
    <property type="entry name" value="ANAEROBIC MAGNESIUM-PROTOPORPHYRIN IX MONOMETHYL ESTER CYCLASE-RELATED"/>
    <property type="match status" value="1"/>
</dbReference>
<feature type="domain" description="Radical SAM core" evidence="10">
    <location>
        <begin position="201"/>
        <end position="419"/>
    </location>
</feature>
<evidence type="ECO:0000256" key="3">
    <source>
        <dbReference type="ARBA" id="ARBA00022679"/>
    </source>
</evidence>
<evidence type="ECO:0000256" key="8">
    <source>
        <dbReference type="SAM" id="Phobius"/>
    </source>
</evidence>
<dbReference type="Proteomes" id="UP000002457">
    <property type="component" value="Chromosome"/>
</dbReference>
<dbReference type="GO" id="GO:0003824">
    <property type="term" value="F:catalytic activity"/>
    <property type="evidence" value="ECO:0007669"/>
    <property type="project" value="InterPro"/>
</dbReference>
<dbReference type="InterPro" id="IPR006638">
    <property type="entry name" value="Elp3/MiaA/NifB-like_rSAM"/>
</dbReference>
<comment type="cofactor">
    <cofactor evidence="1">
        <name>[4Fe-4S] cluster</name>
        <dbReference type="ChEBI" id="CHEBI:49883"/>
    </cofactor>
</comment>
<accession>B8GJ97</accession>
<dbReference type="SFLD" id="SFLDS00029">
    <property type="entry name" value="Radical_SAM"/>
    <property type="match status" value="1"/>
</dbReference>
<dbReference type="GO" id="GO:0046872">
    <property type="term" value="F:metal ion binding"/>
    <property type="evidence" value="ECO:0007669"/>
    <property type="project" value="UniProtKB-KW"/>
</dbReference>
<keyword evidence="7" id="KW-0411">Iron-sulfur</keyword>
<keyword evidence="12" id="KW-1185">Reference proteome</keyword>
<dbReference type="Pfam" id="PF04055">
    <property type="entry name" value="Radical_SAM"/>
    <property type="match status" value="1"/>
</dbReference>
<dbReference type="KEGG" id="mpl:Mpal_1626"/>
<dbReference type="SMART" id="SM00729">
    <property type="entry name" value="Elp3"/>
    <property type="match status" value="1"/>
</dbReference>
<keyword evidence="8" id="KW-0812">Transmembrane</keyword>
<feature type="domain" description="B12-binding" evidence="9">
    <location>
        <begin position="8"/>
        <end position="143"/>
    </location>
</feature>
<evidence type="ECO:0000256" key="4">
    <source>
        <dbReference type="ARBA" id="ARBA00022691"/>
    </source>
</evidence>
<dbReference type="InterPro" id="IPR051198">
    <property type="entry name" value="BchE-like"/>
</dbReference>
<evidence type="ECO:0000256" key="2">
    <source>
        <dbReference type="ARBA" id="ARBA00022603"/>
    </source>
</evidence>
<keyword evidence="5" id="KW-0479">Metal-binding</keyword>
<evidence type="ECO:0000256" key="1">
    <source>
        <dbReference type="ARBA" id="ARBA00001966"/>
    </source>
</evidence>
<organism evidence="11 12">
    <name type="scientific">Methanosphaerula palustris (strain ATCC BAA-1556 / DSM 19958 / E1-9c)</name>
    <dbReference type="NCBI Taxonomy" id="521011"/>
    <lineage>
        <taxon>Archaea</taxon>
        <taxon>Methanobacteriati</taxon>
        <taxon>Methanobacteriota</taxon>
        <taxon>Stenosarchaea group</taxon>
        <taxon>Methanomicrobia</taxon>
        <taxon>Methanomicrobiales</taxon>
        <taxon>Methanoregulaceae</taxon>
        <taxon>Methanosphaerula</taxon>
    </lineage>
</organism>
<evidence type="ECO:0000256" key="7">
    <source>
        <dbReference type="ARBA" id="ARBA00023014"/>
    </source>
</evidence>
<sequence length="444" mass="49359">MIDASQPSGVVLVYPYFRDLDPVDKLFPPLGIAGLASQIRDLGLPVSIVDCTFMTVPDALNRIIALKPAIVGISIMVTMSANALMLLRSLRARLPATLFTAGGPLPTVNPAIFAGEFDLLSLGEGDLVFPRFCRDYITAGAKQGWVSGVDVTDYPGMYLVLDGEVRSSPPVHNPSAILDRLPLPDRSQFDHRRYQQAMEASGGMKQTSLIITRGCPFACDFCSKPVWGDVFRKPPLERVFQEIEEIMALGYDGLWIADDCFTLDTGYLARFCEEMIRRGSPIAWTCLSRVDRLTPDLVDLMKRAGCIRVYLGLESGSDETLRLMKKKVTVEQGVRAVHLFSQAGVGTAGFFMVGYPGETVESIEKTFALSLSLPLDEAWFTVPLPLPGTPLFERVADPRDWEDWEFSNQVKFVFPSAFDHQWLESRIRQTRETFDGRRVTPADD</sequence>
<feature type="transmembrane region" description="Helical" evidence="8">
    <location>
        <begin position="63"/>
        <end position="87"/>
    </location>
</feature>
<dbReference type="GO" id="GO:0031419">
    <property type="term" value="F:cobalamin binding"/>
    <property type="evidence" value="ECO:0007669"/>
    <property type="project" value="InterPro"/>
</dbReference>
<evidence type="ECO:0000313" key="11">
    <source>
        <dbReference type="EMBL" id="ACL16938.1"/>
    </source>
</evidence>
<keyword evidence="2" id="KW-0489">Methyltransferase</keyword>